<dbReference type="RefSeq" id="WP_099541352.1">
    <property type="nucleotide sequence ID" value="NZ_PEBQ01000118.1"/>
</dbReference>
<dbReference type="InterPro" id="IPR027417">
    <property type="entry name" value="P-loop_NTPase"/>
</dbReference>
<comment type="similarity">
    <text evidence="1">In the N-terminal section; belongs to the CRISPR-associated nuclease Cas3-HD family.</text>
</comment>
<evidence type="ECO:0000256" key="8">
    <source>
        <dbReference type="ARBA" id="ARBA00023118"/>
    </source>
</evidence>
<evidence type="ECO:0000256" key="2">
    <source>
        <dbReference type="ARBA" id="ARBA00009046"/>
    </source>
</evidence>
<dbReference type="InterPro" id="IPR006483">
    <property type="entry name" value="CRISPR-assoc_Cas3_HD"/>
</dbReference>
<dbReference type="GO" id="GO:0016787">
    <property type="term" value="F:hydrolase activity"/>
    <property type="evidence" value="ECO:0007669"/>
    <property type="project" value="UniProtKB-KW"/>
</dbReference>
<dbReference type="Pfam" id="PF22590">
    <property type="entry name" value="Cas3-like_C_2"/>
    <property type="match status" value="1"/>
</dbReference>
<organism evidence="10 11">
    <name type="scientific">Acetobacter pomorum</name>
    <dbReference type="NCBI Taxonomy" id="65959"/>
    <lineage>
        <taxon>Bacteria</taxon>
        <taxon>Pseudomonadati</taxon>
        <taxon>Pseudomonadota</taxon>
        <taxon>Alphaproteobacteria</taxon>
        <taxon>Acetobacterales</taxon>
        <taxon>Acetobacteraceae</taxon>
        <taxon>Acetobacter</taxon>
    </lineage>
</organism>
<evidence type="ECO:0000256" key="7">
    <source>
        <dbReference type="ARBA" id="ARBA00022840"/>
    </source>
</evidence>
<dbReference type="EMBL" id="PEBQ01000118">
    <property type="protein sequence ID" value="PHY93955.1"/>
    <property type="molecule type" value="Genomic_DNA"/>
</dbReference>
<dbReference type="GO" id="GO:0005524">
    <property type="term" value="F:ATP binding"/>
    <property type="evidence" value="ECO:0007669"/>
    <property type="project" value="UniProtKB-KW"/>
</dbReference>
<dbReference type="OrthoDB" id="220028at2"/>
<evidence type="ECO:0000256" key="1">
    <source>
        <dbReference type="ARBA" id="ARBA00006847"/>
    </source>
</evidence>
<keyword evidence="5" id="KW-0378">Hydrolase</keyword>
<dbReference type="GO" id="GO:0051607">
    <property type="term" value="P:defense response to virus"/>
    <property type="evidence" value="ECO:0007669"/>
    <property type="project" value="UniProtKB-KW"/>
</dbReference>
<dbReference type="GO" id="GO:0046872">
    <property type="term" value="F:metal ion binding"/>
    <property type="evidence" value="ECO:0007669"/>
    <property type="project" value="UniProtKB-KW"/>
</dbReference>
<keyword evidence="3" id="KW-0479">Metal-binding</keyword>
<dbReference type="GO" id="GO:0004386">
    <property type="term" value="F:helicase activity"/>
    <property type="evidence" value="ECO:0007669"/>
    <property type="project" value="UniProtKB-KW"/>
</dbReference>
<dbReference type="InterPro" id="IPR013395">
    <property type="entry name" value="CRISPR-assoc_Cas3_yers"/>
</dbReference>
<dbReference type="PROSITE" id="PS51643">
    <property type="entry name" value="HD_CAS3"/>
    <property type="match status" value="1"/>
</dbReference>
<dbReference type="InterPro" id="IPR054712">
    <property type="entry name" value="Cas3-like_dom"/>
</dbReference>
<proteinExistence type="inferred from homology"/>
<name>A0A2G4RDY5_9PROT</name>
<dbReference type="Gene3D" id="1.10.3210.30">
    <property type="match status" value="1"/>
</dbReference>
<dbReference type="Proteomes" id="UP000228751">
    <property type="component" value="Unassembled WGS sequence"/>
</dbReference>
<keyword evidence="4" id="KW-0547">Nucleotide-binding</keyword>
<keyword evidence="8" id="KW-0051">Antiviral defense</keyword>
<evidence type="ECO:0000313" key="11">
    <source>
        <dbReference type="Proteomes" id="UP000228751"/>
    </source>
</evidence>
<evidence type="ECO:0000256" key="5">
    <source>
        <dbReference type="ARBA" id="ARBA00022801"/>
    </source>
</evidence>
<evidence type="ECO:0000256" key="6">
    <source>
        <dbReference type="ARBA" id="ARBA00022806"/>
    </source>
</evidence>
<keyword evidence="7" id="KW-0067">ATP-binding</keyword>
<comment type="caution">
    <text evidence="10">The sequence shown here is derived from an EMBL/GenBank/DDBJ whole genome shotgun (WGS) entry which is preliminary data.</text>
</comment>
<dbReference type="InterPro" id="IPR038257">
    <property type="entry name" value="CRISPR-assoc_Cas3_HD_sf"/>
</dbReference>
<dbReference type="InterPro" id="IPR048823">
    <property type="entry name" value="Cas3_I-F_Cas2"/>
</dbReference>
<dbReference type="NCBIfam" id="TIGR02562">
    <property type="entry name" value="cas3_yersinia"/>
    <property type="match status" value="1"/>
</dbReference>
<keyword evidence="11" id="KW-1185">Reference proteome</keyword>
<gene>
    <name evidence="10" type="primary">cas3f</name>
    <name evidence="10" type="ORF">CSR02_08755</name>
</gene>
<dbReference type="AlphaFoldDB" id="A0A2G4RDY5"/>
<evidence type="ECO:0000256" key="4">
    <source>
        <dbReference type="ARBA" id="ARBA00022741"/>
    </source>
</evidence>
<feature type="domain" description="HD Cas3-type" evidence="9">
    <location>
        <begin position="99"/>
        <end position="344"/>
    </location>
</feature>
<dbReference type="SUPFAM" id="SSF52540">
    <property type="entry name" value="P-loop containing nucleoside triphosphate hydrolases"/>
    <property type="match status" value="1"/>
</dbReference>
<reference evidence="10 11" key="1">
    <citation type="submission" date="2017-10" db="EMBL/GenBank/DDBJ databases">
        <title>Genomic analysis of the genus Acetobacter.</title>
        <authorList>
            <person name="Kim K.H."/>
            <person name="Chun B.H."/>
            <person name="Son A.R."/>
            <person name="Jeon C.O."/>
        </authorList>
    </citation>
    <scope>NUCLEOTIDE SEQUENCE [LARGE SCALE GENOMIC DNA]</scope>
    <source>
        <strain evidence="10 11">LHT 2458</strain>
    </source>
</reference>
<evidence type="ECO:0000259" key="9">
    <source>
        <dbReference type="PROSITE" id="PS51643"/>
    </source>
</evidence>
<evidence type="ECO:0000256" key="3">
    <source>
        <dbReference type="ARBA" id="ARBA00022723"/>
    </source>
</evidence>
<accession>A0A2G4RDY5</accession>
<keyword evidence="6" id="KW-0347">Helicase</keyword>
<evidence type="ECO:0000313" key="10">
    <source>
        <dbReference type="EMBL" id="PHY93955.1"/>
    </source>
</evidence>
<dbReference type="Pfam" id="PF21384">
    <property type="entry name" value="Cas3_I-F_Cas2"/>
    <property type="match status" value="1"/>
</dbReference>
<sequence>MNVLFISQCDKRALSETRRILDQFAQRKGARTWQTRITEQGLETLRDLLRRKARRNTAVACHNLTGPSGADVLWFVGDRSRFDEAGNVPTNSTVRDILRADDETTWRSRGIVLLLAQIAALFHDLGKGSEEFQEKLRSHIPKRSPYRHEWVSVRMFSAFVGDADNDRIWLERLADSQSHAGRWTDLDFFVRDGVDNGSGRSMPFHHLPPLAAAVAWLVVSHHRLPLVPVMKDGKQEWLGKESPSFPLDLLTNPLSEITAQWNSQSYDDDDPEDIQACWRMAGKLEAQPVRDKKWSAYARRLALKAIEMLDRDSSSFGSDASLSQDPYVLHLARLSLMLADHHHSSLPSTGKVAKATASKDILFANTDSKGRLKEPLTDHLIGVARAAGQVAYSLQSVKQLLPSIKRHRALLRRSPHDQFRWQDAAVDEARAVRDRSEKGGAFIVSMASTGCGKTLANGKIMNALSNEHDGFRLTYALGLRSLTLQTGEAYRRDVGIASNDIAILVGGLASRTLFEHYADQAAASGSESMQSIMDEGYVVEGGVEGSHPVTRRLVGDKKVQKLLATPVVVCTVDHIAPATESLRGGRHIVPSFRLMTSDIVLDELDDYDLNDMPALTRMVHLAGLLGARVLLSSATLPPAMVEGMYEAYRTGRQCYDENHGRCGDEWPGVTCLWVDEFSCTSDTPSDVATFREKHREFIAARASELAQQPALRVAETVPVATPEGSERHDVLDGYAKTIMASCFKMHDRHAGADPITGRRVSFGIVRMANIEPIFDVAQILFRAEEVPSMRVHICVYHSRFPLAHRAAIENMLDRSFTRKSPDAAFSEPEIRRAIDADPDKDHVFVVLASPVCEVGRDWDADWAVVEPSSVRSIIQLAGRIQRHRRQIPADANMAILDMPIRALLKPSEAAFCRPGFEGRSGDFRLATHHACDLLESGFVKHIDARPRIDPPPCSEWHTTTSLADLEQAALVRNMLPDEVKQAVSPGSRRQRFLTASAFRPANFMSYLVWKFPQSLMTGILPQQQPFRVSSGKEVTLVLMPDEEGIPRLYREDGKIGERLYVLVERSLRHDVNLDTPYAWTPTKEYGLDYKVTSGLVSPSKAALMSVRVPNSDFGWRYHPNLGFAVYRGE</sequence>
<comment type="similarity">
    <text evidence="2">In the central section; belongs to the CRISPR-associated helicase Cas3 family.</text>
</comment>
<protein>
    <submittedName>
        <fullName evidence="10">Type I-F CRISPR-associated helicase Cas3</fullName>
    </submittedName>
</protein>